<protein>
    <submittedName>
        <fullName evidence="2">Uncharacterized protein</fullName>
    </submittedName>
</protein>
<evidence type="ECO:0000313" key="3">
    <source>
        <dbReference type="Proteomes" id="UP000735302"/>
    </source>
</evidence>
<gene>
    <name evidence="2" type="ORF">PoB_004806600</name>
</gene>
<proteinExistence type="predicted"/>
<accession>A0AAV4BM84</accession>
<dbReference type="AlphaFoldDB" id="A0AAV4BM84"/>
<evidence type="ECO:0000313" key="2">
    <source>
        <dbReference type="EMBL" id="GFO21561.1"/>
    </source>
</evidence>
<feature type="chain" id="PRO_5043819925" evidence="1">
    <location>
        <begin position="25"/>
        <end position="138"/>
    </location>
</feature>
<reference evidence="2 3" key="1">
    <citation type="journal article" date="2021" name="Elife">
        <title>Chloroplast acquisition without the gene transfer in kleptoplastic sea slugs, Plakobranchus ocellatus.</title>
        <authorList>
            <person name="Maeda T."/>
            <person name="Takahashi S."/>
            <person name="Yoshida T."/>
            <person name="Shimamura S."/>
            <person name="Takaki Y."/>
            <person name="Nagai Y."/>
            <person name="Toyoda A."/>
            <person name="Suzuki Y."/>
            <person name="Arimoto A."/>
            <person name="Ishii H."/>
            <person name="Satoh N."/>
            <person name="Nishiyama T."/>
            <person name="Hasebe M."/>
            <person name="Maruyama T."/>
            <person name="Minagawa J."/>
            <person name="Obokata J."/>
            <person name="Shigenobu S."/>
        </authorList>
    </citation>
    <scope>NUCLEOTIDE SEQUENCE [LARGE SCALE GENOMIC DNA]</scope>
</reference>
<dbReference type="EMBL" id="BLXT01005262">
    <property type="protein sequence ID" value="GFO21561.1"/>
    <property type="molecule type" value="Genomic_DNA"/>
</dbReference>
<feature type="signal peptide" evidence="1">
    <location>
        <begin position="1"/>
        <end position="24"/>
    </location>
</feature>
<keyword evidence="1" id="KW-0732">Signal</keyword>
<name>A0AAV4BM84_9GAST</name>
<dbReference type="Proteomes" id="UP000735302">
    <property type="component" value="Unassembled WGS sequence"/>
</dbReference>
<comment type="caution">
    <text evidence="2">The sequence shown here is derived from an EMBL/GenBank/DDBJ whole genome shotgun (WGS) entry which is preliminary data.</text>
</comment>
<evidence type="ECO:0000256" key="1">
    <source>
        <dbReference type="SAM" id="SignalP"/>
    </source>
</evidence>
<organism evidence="2 3">
    <name type="scientific">Plakobranchus ocellatus</name>
    <dbReference type="NCBI Taxonomy" id="259542"/>
    <lineage>
        <taxon>Eukaryota</taxon>
        <taxon>Metazoa</taxon>
        <taxon>Spiralia</taxon>
        <taxon>Lophotrochozoa</taxon>
        <taxon>Mollusca</taxon>
        <taxon>Gastropoda</taxon>
        <taxon>Heterobranchia</taxon>
        <taxon>Euthyneura</taxon>
        <taxon>Panpulmonata</taxon>
        <taxon>Sacoglossa</taxon>
        <taxon>Placobranchoidea</taxon>
        <taxon>Plakobranchidae</taxon>
        <taxon>Plakobranchus</taxon>
    </lineage>
</organism>
<sequence>MTAIVVCKQIGLLLSLFYWQEALAATALEDSISSNHKSSRLSEILSGDFDTNSALDNDINVPNLGPTKREEHYSADYGSGMPYSGDYGSGMPYSSYYGLGIPYSGDYGSGMPYSSDYGSGIPYSSDYGLLWIRNALQQ</sequence>
<keyword evidence="3" id="KW-1185">Reference proteome</keyword>